<dbReference type="SUPFAM" id="SSF56019">
    <property type="entry name" value="The spindle assembly checkpoint protein mad2"/>
    <property type="match status" value="1"/>
</dbReference>
<dbReference type="InterPro" id="IPR036570">
    <property type="entry name" value="HORMA_dom_sf"/>
</dbReference>
<dbReference type="AlphaFoldDB" id="A0A9P1M7S1"/>
<dbReference type="PANTHER" id="PTHR11842:SF10">
    <property type="entry name" value="MITOTIC SPINDLE ASSEMBLY CHECKPOINT PROTEIN MAD2B"/>
    <property type="match status" value="1"/>
</dbReference>
<comment type="similarity">
    <text evidence="1">Belongs to the MAD2 family.</text>
</comment>
<reference evidence="4" key="1">
    <citation type="submission" date="2022-11" db="EMBL/GenBank/DDBJ databases">
        <authorList>
            <person name="Scott C."/>
            <person name="Bruce N."/>
        </authorList>
    </citation>
    <scope>NUCLEOTIDE SEQUENCE</scope>
</reference>
<evidence type="ECO:0000313" key="5">
    <source>
        <dbReference type="Proteomes" id="UP000838763"/>
    </source>
</evidence>
<protein>
    <recommendedName>
        <fullName evidence="3">HORMA domain-containing protein</fullName>
    </recommendedName>
</protein>
<feature type="domain" description="HORMA" evidence="3">
    <location>
        <begin position="1"/>
        <end position="224"/>
    </location>
</feature>
<name>A0A9P1M7S1_9PEZI</name>
<dbReference type="InterPro" id="IPR003511">
    <property type="entry name" value="HORMA_dom"/>
</dbReference>
<comment type="caution">
    <text evidence="4">The sequence shown here is derived from an EMBL/GenBank/DDBJ whole genome shotgun (WGS) entry which is preliminary data.</text>
</comment>
<dbReference type="PROSITE" id="PS50815">
    <property type="entry name" value="HORMA"/>
    <property type="match status" value="1"/>
</dbReference>
<dbReference type="InterPro" id="IPR045091">
    <property type="entry name" value="Mad2-like"/>
</dbReference>
<feature type="region of interest" description="Disordered" evidence="2">
    <location>
        <begin position="1"/>
        <end position="37"/>
    </location>
</feature>
<dbReference type="Gene3D" id="3.30.900.10">
    <property type="entry name" value="HORMA domain"/>
    <property type="match status" value="1"/>
</dbReference>
<dbReference type="PANTHER" id="PTHR11842">
    <property type="entry name" value="MITOTIC SPINDLE ASSEMBLY CHECKPOINT PROTEIN MAD2"/>
    <property type="match status" value="1"/>
</dbReference>
<feature type="compositionally biased region" description="Low complexity" evidence="2">
    <location>
        <begin position="28"/>
        <end position="37"/>
    </location>
</feature>
<feature type="region of interest" description="Disordered" evidence="2">
    <location>
        <begin position="174"/>
        <end position="224"/>
    </location>
</feature>
<feature type="compositionally biased region" description="Pro residues" evidence="2">
    <location>
        <begin position="1"/>
        <end position="27"/>
    </location>
</feature>
<sequence length="224" mass="23526">MASTNLPPPRPPPSSPASPPSSPPPSTPSSTTAASTPETFLTTRSHNLPIHQSRHPALCAWIADAVAAAAAQIRSASVRRVALVLHAPPALAAAVVERWVFDLDGWPRFPDAQVQAQAHAPDDPKAAEDSVNWVDVQEQLRGALMRVSYAAERLGPLPKDCTFTVAVELNDEAPAPIEPNLQPATRSRSQPGKDVGGGPRPSGLSKLGLSFQPQPAEITGHALA</sequence>
<dbReference type="Proteomes" id="UP000838763">
    <property type="component" value="Unassembled WGS sequence"/>
</dbReference>
<evidence type="ECO:0000313" key="4">
    <source>
        <dbReference type="EMBL" id="CAI4210910.1"/>
    </source>
</evidence>
<dbReference type="EMBL" id="CALLCH030000001">
    <property type="protein sequence ID" value="CAI4210910.1"/>
    <property type="molecule type" value="Genomic_DNA"/>
</dbReference>
<gene>
    <name evidence="4" type="ORF">PPNO1_LOCUS708</name>
</gene>
<dbReference type="Pfam" id="PF02301">
    <property type="entry name" value="HORMA"/>
    <property type="match status" value="1"/>
</dbReference>
<dbReference type="OrthoDB" id="21254at2759"/>
<dbReference type="GO" id="GO:0016035">
    <property type="term" value="C:zeta DNA polymerase complex"/>
    <property type="evidence" value="ECO:0007669"/>
    <property type="project" value="TreeGrafter"/>
</dbReference>
<evidence type="ECO:0000259" key="3">
    <source>
        <dbReference type="PROSITE" id="PS50815"/>
    </source>
</evidence>
<evidence type="ECO:0000256" key="1">
    <source>
        <dbReference type="ARBA" id="ARBA00010348"/>
    </source>
</evidence>
<keyword evidence="5" id="KW-1185">Reference proteome</keyword>
<proteinExistence type="inferred from homology"/>
<organism evidence="4 5">
    <name type="scientific">Parascedosporium putredinis</name>
    <dbReference type="NCBI Taxonomy" id="1442378"/>
    <lineage>
        <taxon>Eukaryota</taxon>
        <taxon>Fungi</taxon>
        <taxon>Dikarya</taxon>
        <taxon>Ascomycota</taxon>
        <taxon>Pezizomycotina</taxon>
        <taxon>Sordariomycetes</taxon>
        <taxon>Hypocreomycetidae</taxon>
        <taxon>Microascales</taxon>
        <taxon>Microascaceae</taxon>
        <taxon>Parascedosporium</taxon>
    </lineage>
</organism>
<accession>A0A9P1M7S1</accession>
<evidence type="ECO:0000256" key="2">
    <source>
        <dbReference type="SAM" id="MobiDB-lite"/>
    </source>
</evidence>